<evidence type="ECO:0000313" key="2">
    <source>
        <dbReference type="Proteomes" id="UP000724874"/>
    </source>
</evidence>
<dbReference type="AlphaFoldDB" id="A0A9P5NZT0"/>
<name>A0A9P5NZT0_GYMJU</name>
<proteinExistence type="predicted"/>
<protein>
    <submittedName>
        <fullName evidence="1">Uncharacterized protein</fullName>
    </submittedName>
</protein>
<dbReference type="EMBL" id="JADNYJ010000005">
    <property type="protein sequence ID" value="KAF8910902.1"/>
    <property type="molecule type" value="Genomic_DNA"/>
</dbReference>
<dbReference type="Proteomes" id="UP000724874">
    <property type="component" value="Unassembled WGS sequence"/>
</dbReference>
<organism evidence="1 2">
    <name type="scientific">Gymnopilus junonius</name>
    <name type="common">Spectacular rustgill mushroom</name>
    <name type="synonym">Gymnopilus spectabilis subsp. junonius</name>
    <dbReference type="NCBI Taxonomy" id="109634"/>
    <lineage>
        <taxon>Eukaryota</taxon>
        <taxon>Fungi</taxon>
        <taxon>Dikarya</taxon>
        <taxon>Basidiomycota</taxon>
        <taxon>Agaricomycotina</taxon>
        <taxon>Agaricomycetes</taxon>
        <taxon>Agaricomycetidae</taxon>
        <taxon>Agaricales</taxon>
        <taxon>Agaricineae</taxon>
        <taxon>Hymenogastraceae</taxon>
        <taxon>Gymnopilus</taxon>
    </lineage>
</organism>
<gene>
    <name evidence="1" type="ORF">CPB84DRAFT_1762768</name>
</gene>
<reference evidence="1" key="1">
    <citation type="submission" date="2020-11" db="EMBL/GenBank/DDBJ databases">
        <authorList>
            <consortium name="DOE Joint Genome Institute"/>
            <person name="Ahrendt S."/>
            <person name="Riley R."/>
            <person name="Andreopoulos W."/>
            <person name="LaButti K."/>
            <person name="Pangilinan J."/>
            <person name="Ruiz-duenas F.J."/>
            <person name="Barrasa J.M."/>
            <person name="Sanchez-Garcia M."/>
            <person name="Camarero S."/>
            <person name="Miyauchi S."/>
            <person name="Serrano A."/>
            <person name="Linde D."/>
            <person name="Babiker R."/>
            <person name="Drula E."/>
            <person name="Ayuso-Fernandez I."/>
            <person name="Pacheco R."/>
            <person name="Padilla G."/>
            <person name="Ferreira P."/>
            <person name="Barriuso J."/>
            <person name="Kellner H."/>
            <person name="Castanera R."/>
            <person name="Alfaro M."/>
            <person name="Ramirez L."/>
            <person name="Pisabarro A.G."/>
            <person name="Kuo A."/>
            <person name="Tritt A."/>
            <person name="Lipzen A."/>
            <person name="He G."/>
            <person name="Yan M."/>
            <person name="Ng V."/>
            <person name="Cullen D."/>
            <person name="Martin F."/>
            <person name="Rosso M.-N."/>
            <person name="Henrissat B."/>
            <person name="Hibbett D."/>
            <person name="Martinez A.T."/>
            <person name="Grigoriev I.V."/>
        </authorList>
    </citation>
    <scope>NUCLEOTIDE SEQUENCE</scope>
    <source>
        <strain evidence="1">AH 44721</strain>
    </source>
</reference>
<accession>A0A9P5NZT0</accession>
<sequence length="73" mass="7926">MLIGPKTSATPFVYKDLVPQLSPMHGPVFSHFRPAPHSTYSTVQLDRSLSTDMKGPVPAFPSSSTSNIHLAFV</sequence>
<comment type="caution">
    <text evidence="1">The sequence shown here is derived from an EMBL/GenBank/DDBJ whole genome shotgun (WGS) entry which is preliminary data.</text>
</comment>
<feature type="non-terminal residue" evidence="1">
    <location>
        <position position="73"/>
    </location>
</feature>
<keyword evidence="2" id="KW-1185">Reference proteome</keyword>
<evidence type="ECO:0000313" key="1">
    <source>
        <dbReference type="EMBL" id="KAF8910902.1"/>
    </source>
</evidence>